<keyword evidence="4" id="KW-1185">Reference proteome</keyword>
<dbReference type="Pfam" id="PF11176">
    <property type="entry name" value="Tma16"/>
    <property type="match status" value="1"/>
</dbReference>
<protein>
    <recommendedName>
        <fullName evidence="5">Translation machinery-associated protein 16</fullName>
    </recommendedName>
</protein>
<evidence type="ECO:0000256" key="2">
    <source>
        <dbReference type="SAM" id="MobiDB-lite"/>
    </source>
</evidence>
<proteinExistence type="inferred from homology"/>
<dbReference type="InterPro" id="IPR038356">
    <property type="entry name" value="Tma16_sf"/>
</dbReference>
<dbReference type="OrthoDB" id="270284at2759"/>
<comment type="similarity">
    <text evidence="1">Belongs to the TMA16 family.</text>
</comment>
<gene>
    <name evidence="3" type="ORF">N7476_011121</name>
</gene>
<name>A0A9W9GH64_9EURO</name>
<feature type="compositionally biased region" description="Basic residues" evidence="2">
    <location>
        <begin position="9"/>
        <end position="18"/>
    </location>
</feature>
<evidence type="ECO:0000313" key="4">
    <source>
        <dbReference type="Proteomes" id="UP001147746"/>
    </source>
</evidence>
<evidence type="ECO:0008006" key="5">
    <source>
        <dbReference type="Google" id="ProtNLM"/>
    </source>
</evidence>
<dbReference type="AlphaFoldDB" id="A0A9W9GH64"/>
<comment type="caution">
    <text evidence="3">The sequence shown here is derived from an EMBL/GenBank/DDBJ whole genome shotgun (WGS) entry which is preliminary data.</text>
</comment>
<reference evidence="3" key="1">
    <citation type="submission" date="2022-12" db="EMBL/GenBank/DDBJ databases">
        <authorList>
            <person name="Petersen C."/>
        </authorList>
    </citation>
    <scope>NUCLEOTIDE SEQUENCE</scope>
    <source>
        <strain evidence="3">IBT 21472</strain>
    </source>
</reference>
<feature type="region of interest" description="Disordered" evidence="2">
    <location>
        <begin position="1"/>
        <end position="30"/>
    </location>
</feature>
<evidence type="ECO:0000256" key="1">
    <source>
        <dbReference type="ARBA" id="ARBA00034127"/>
    </source>
</evidence>
<dbReference type="GO" id="GO:0005634">
    <property type="term" value="C:nucleus"/>
    <property type="evidence" value="ECO:0007669"/>
    <property type="project" value="TreeGrafter"/>
</dbReference>
<accession>A0A9W9GH64</accession>
<dbReference type="PANTHER" id="PTHR13349:SF2">
    <property type="entry name" value="TRANSLATION MACHINERY-ASSOCIATED PROTEIN 16"/>
    <property type="match status" value="1"/>
</dbReference>
<organism evidence="3 4">
    <name type="scientific">Penicillium atrosanguineum</name>
    <dbReference type="NCBI Taxonomy" id="1132637"/>
    <lineage>
        <taxon>Eukaryota</taxon>
        <taxon>Fungi</taxon>
        <taxon>Dikarya</taxon>
        <taxon>Ascomycota</taxon>
        <taxon>Pezizomycotina</taxon>
        <taxon>Eurotiomycetes</taxon>
        <taxon>Eurotiomycetidae</taxon>
        <taxon>Eurotiales</taxon>
        <taxon>Aspergillaceae</taxon>
        <taxon>Penicillium</taxon>
    </lineage>
</organism>
<reference evidence="3" key="2">
    <citation type="journal article" date="2023" name="IMA Fungus">
        <title>Comparative genomic study of the Penicillium genus elucidates a diverse pangenome and 15 lateral gene transfer events.</title>
        <authorList>
            <person name="Petersen C."/>
            <person name="Sorensen T."/>
            <person name="Nielsen M.R."/>
            <person name="Sondergaard T.E."/>
            <person name="Sorensen J.L."/>
            <person name="Fitzpatrick D.A."/>
            <person name="Frisvad J.C."/>
            <person name="Nielsen K.L."/>
        </authorList>
    </citation>
    <scope>NUCLEOTIDE SEQUENCE</scope>
    <source>
        <strain evidence="3">IBT 21472</strain>
    </source>
</reference>
<dbReference type="Gene3D" id="1.20.1440.170">
    <property type="entry name" value="Translation machinery-associated protein 16-like"/>
    <property type="match status" value="1"/>
</dbReference>
<sequence>MPQRNLQKVQKHITKKRGAVGSMHENSRDAHRLRRAGARDERLIKHGQNVGKGRRPYLDRIWYFYEAAESLEDPLSETELSEMVIKYINRDEEELTQLQQERRKGRPPVRREEALTQRVETEQKEFKTGFWMPDLSDLDVFLGLKNWNKQWSGLSQLKFVRLTQAGDKQSSSFPPKSIS</sequence>
<dbReference type="InterPro" id="IPR021346">
    <property type="entry name" value="Tma16"/>
</dbReference>
<dbReference type="Proteomes" id="UP001147746">
    <property type="component" value="Unassembled WGS sequence"/>
</dbReference>
<dbReference type="EMBL" id="JAPZBO010000010">
    <property type="protein sequence ID" value="KAJ5299564.1"/>
    <property type="molecule type" value="Genomic_DNA"/>
</dbReference>
<evidence type="ECO:0000313" key="3">
    <source>
        <dbReference type="EMBL" id="KAJ5299564.1"/>
    </source>
</evidence>
<dbReference type="PANTHER" id="PTHR13349">
    <property type="entry name" value="TRANSLATION MACHINERY-ASSOCIATED PROTEIN 16"/>
    <property type="match status" value="1"/>
</dbReference>